<evidence type="ECO:0000313" key="2">
    <source>
        <dbReference type="Proteomes" id="UP000054144"/>
    </source>
</evidence>
<accession>A0A0D7A8M1</accession>
<gene>
    <name evidence="1" type="ORF">FISHEDRAFT_75780</name>
</gene>
<sequence length="174" mass="19861">MSWPQECACAALSTDGSKLMIIGALFHIRYRQALQTIQDEGAQLAKLLAHYKLTPTDYDRFLEEEHAYLQGLEKEPVELMQRFEYMELLQKYMAAFAESGKARAEWNWLGRGVSTAAPLNDATINKIQQCNMQTANCVVLLNEELSRMEEVMGIAVRWTIESTEYKTGLKDLCE</sequence>
<dbReference type="AlphaFoldDB" id="A0A0D7A8M1"/>
<keyword evidence="2" id="KW-1185">Reference proteome</keyword>
<dbReference type="Proteomes" id="UP000054144">
    <property type="component" value="Unassembled WGS sequence"/>
</dbReference>
<evidence type="ECO:0000313" key="1">
    <source>
        <dbReference type="EMBL" id="KIY46276.1"/>
    </source>
</evidence>
<name>A0A0D7A8M1_9AGAR</name>
<reference evidence="1 2" key="1">
    <citation type="journal article" date="2015" name="Fungal Genet. Biol.">
        <title>Evolution of novel wood decay mechanisms in Agaricales revealed by the genome sequences of Fistulina hepatica and Cylindrobasidium torrendii.</title>
        <authorList>
            <person name="Floudas D."/>
            <person name="Held B.W."/>
            <person name="Riley R."/>
            <person name="Nagy L.G."/>
            <person name="Koehler G."/>
            <person name="Ransdell A.S."/>
            <person name="Younus H."/>
            <person name="Chow J."/>
            <person name="Chiniquy J."/>
            <person name="Lipzen A."/>
            <person name="Tritt A."/>
            <person name="Sun H."/>
            <person name="Haridas S."/>
            <person name="LaButti K."/>
            <person name="Ohm R.A."/>
            <person name="Kues U."/>
            <person name="Blanchette R.A."/>
            <person name="Grigoriev I.V."/>
            <person name="Minto R.E."/>
            <person name="Hibbett D.S."/>
        </authorList>
    </citation>
    <scope>NUCLEOTIDE SEQUENCE [LARGE SCALE GENOMIC DNA]</scope>
    <source>
        <strain evidence="1 2">ATCC 64428</strain>
    </source>
</reference>
<proteinExistence type="predicted"/>
<organism evidence="1 2">
    <name type="scientific">Fistulina hepatica ATCC 64428</name>
    <dbReference type="NCBI Taxonomy" id="1128425"/>
    <lineage>
        <taxon>Eukaryota</taxon>
        <taxon>Fungi</taxon>
        <taxon>Dikarya</taxon>
        <taxon>Basidiomycota</taxon>
        <taxon>Agaricomycotina</taxon>
        <taxon>Agaricomycetes</taxon>
        <taxon>Agaricomycetidae</taxon>
        <taxon>Agaricales</taxon>
        <taxon>Fistulinaceae</taxon>
        <taxon>Fistulina</taxon>
    </lineage>
</organism>
<dbReference type="OrthoDB" id="3251205at2759"/>
<dbReference type="EMBL" id="KN882036">
    <property type="protein sequence ID" value="KIY46276.1"/>
    <property type="molecule type" value="Genomic_DNA"/>
</dbReference>
<protein>
    <submittedName>
        <fullName evidence="1">Uncharacterized protein</fullName>
    </submittedName>
</protein>